<sequence length="107" mass="11636">MPSKLVRTAVQDAFSGRLPTWEGIQERLRSGVPDPTFIDVAAQVIATGSFDNVSNTAMRIRLLDLKLVVDASDPQRSLFRDAGSPAVIASPRPHCLPFTKHSTPRAP</sequence>
<gene>
    <name evidence="1" type="ORF">DI536_26970</name>
</gene>
<evidence type="ECO:0000313" key="2">
    <source>
        <dbReference type="Proteomes" id="UP000249061"/>
    </source>
</evidence>
<dbReference type="Proteomes" id="UP000249061">
    <property type="component" value="Unassembled WGS sequence"/>
</dbReference>
<comment type="caution">
    <text evidence="1">The sequence shown here is derived from an EMBL/GenBank/DDBJ whole genome shotgun (WGS) entry which is preliminary data.</text>
</comment>
<dbReference type="AlphaFoldDB" id="A0A2W5UF24"/>
<evidence type="ECO:0000313" key="1">
    <source>
        <dbReference type="EMBL" id="PZR07518.1"/>
    </source>
</evidence>
<dbReference type="EMBL" id="QFQP01000030">
    <property type="protein sequence ID" value="PZR07518.1"/>
    <property type="molecule type" value="Genomic_DNA"/>
</dbReference>
<reference evidence="1 2" key="1">
    <citation type="submission" date="2017-08" db="EMBL/GenBank/DDBJ databases">
        <title>Infants hospitalized years apart are colonized by the same room-sourced microbial strains.</title>
        <authorList>
            <person name="Brooks B."/>
            <person name="Olm M.R."/>
            <person name="Firek B.A."/>
            <person name="Baker R."/>
            <person name="Thomas B.C."/>
            <person name="Morowitz M.J."/>
            <person name="Banfield J.F."/>
        </authorList>
    </citation>
    <scope>NUCLEOTIDE SEQUENCE [LARGE SCALE GENOMIC DNA]</scope>
    <source>
        <strain evidence="1">S2_003_000_R2_14</strain>
    </source>
</reference>
<name>A0A2W5UF24_9BACT</name>
<protein>
    <submittedName>
        <fullName evidence="1">Uncharacterized protein</fullName>
    </submittedName>
</protein>
<proteinExistence type="predicted"/>
<accession>A0A2W5UF24</accession>
<organism evidence="1 2">
    <name type="scientific">Archangium gephyra</name>
    <dbReference type="NCBI Taxonomy" id="48"/>
    <lineage>
        <taxon>Bacteria</taxon>
        <taxon>Pseudomonadati</taxon>
        <taxon>Myxococcota</taxon>
        <taxon>Myxococcia</taxon>
        <taxon>Myxococcales</taxon>
        <taxon>Cystobacterineae</taxon>
        <taxon>Archangiaceae</taxon>
        <taxon>Archangium</taxon>
    </lineage>
</organism>